<feature type="domain" description="DUF6924" evidence="1">
    <location>
        <begin position="191"/>
        <end position="324"/>
    </location>
</feature>
<organism evidence="2 3">
    <name type="scientific">Nonomuraea roseola</name>
    <dbReference type="NCBI Taxonomy" id="46179"/>
    <lineage>
        <taxon>Bacteria</taxon>
        <taxon>Bacillati</taxon>
        <taxon>Actinomycetota</taxon>
        <taxon>Actinomycetes</taxon>
        <taxon>Streptosporangiales</taxon>
        <taxon>Streptosporangiaceae</taxon>
        <taxon>Nonomuraea</taxon>
    </lineage>
</organism>
<dbReference type="Proteomes" id="UP001589646">
    <property type="component" value="Unassembled WGS sequence"/>
</dbReference>
<proteinExistence type="predicted"/>
<comment type="caution">
    <text evidence="2">The sequence shown here is derived from an EMBL/GenBank/DDBJ whole genome shotgun (WGS) entry which is preliminary data.</text>
</comment>
<evidence type="ECO:0000313" key="2">
    <source>
        <dbReference type="EMBL" id="MFB9525985.1"/>
    </source>
</evidence>
<evidence type="ECO:0000259" key="1">
    <source>
        <dbReference type="Pfam" id="PF21962"/>
    </source>
</evidence>
<dbReference type="Pfam" id="PF21962">
    <property type="entry name" value="DUF6924"/>
    <property type="match status" value="2"/>
</dbReference>
<accession>A0ABV5PS01</accession>
<dbReference type="RefSeq" id="WP_346122708.1">
    <property type="nucleotide sequence ID" value="NZ_BAAAXC010000014.1"/>
</dbReference>
<protein>
    <submittedName>
        <fullName evidence="2">DUF6924 domain-containing protein</fullName>
    </submittedName>
</protein>
<dbReference type="InterPro" id="IPR053832">
    <property type="entry name" value="DUF6924"/>
</dbReference>
<feature type="domain" description="DUF6924" evidence="1">
    <location>
        <begin position="31"/>
        <end position="164"/>
    </location>
</feature>
<dbReference type="EMBL" id="JBHMCE010000002">
    <property type="protein sequence ID" value="MFB9525985.1"/>
    <property type="molecule type" value="Genomic_DNA"/>
</dbReference>
<evidence type="ECO:0000313" key="3">
    <source>
        <dbReference type="Proteomes" id="UP001589646"/>
    </source>
</evidence>
<sequence length="332" mass="35125">MVRTKYDEATTAAFRRKIMSFPKLPQPEPGEVLLVCTCYEDGTALWGGLLDEIGGRGEGGVLVVGGSGVRLRPIEDCGWNYLHGGNVPALVANGGPVPPVVVLADIPVVYGGDGPLLVDLAAIPGRGVRVPSVRLGEILAALLGGALAFDDLVRNMDTGGMYRGDGGRPAFPAPTAPPHRSFPALPSTAAALLLRTAFHDEEGWRVLLDELGGADEDGWIGADLDPDEIDVAHYPLEALIVDDRAFEGLLPSQVPALVPPEEHTTLVALADARTFAEPGQPLTVVDLYDTPGQPAVLPCRVVGSMACNLEISNMDFHEFVAEEGTEPWWEGS</sequence>
<reference evidence="2 3" key="1">
    <citation type="submission" date="2024-09" db="EMBL/GenBank/DDBJ databases">
        <authorList>
            <person name="Sun Q."/>
            <person name="Mori K."/>
        </authorList>
    </citation>
    <scope>NUCLEOTIDE SEQUENCE [LARGE SCALE GENOMIC DNA]</scope>
    <source>
        <strain evidence="2 3">JCM 3323</strain>
    </source>
</reference>
<gene>
    <name evidence="2" type="ORF">ACFFRN_05080</name>
</gene>
<keyword evidence="3" id="KW-1185">Reference proteome</keyword>
<name>A0ABV5PS01_9ACTN</name>